<reference evidence="2 3" key="2">
    <citation type="journal article" date="2010" name="Nucleic Acids Res.">
        <title>BeetleBase in 2010: revisions to provide comprehensive genomic information for Tribolium castaneum.</title>
        <authorList>
            <person name="Kim H.S."/>
            <person name="Murphy T."/>
            <person name="Xia J."/>
            <person name="Caragea D."/>
            <person name="Park Y."/>
            <person name="Beeman R.W."/>
            <person name="Lorenzen M.D."/>
            <person name="Butcher S."/>
            <person name="Manak J.R."/>
            <person name="Brown S.J."/>
        </authorList>
    </citation>
    <scope>GENOME REANNOTATION</scope>
    <source>
        <strain evidence="2 3">Georgia GA2</strain>
    </source>
</reference>
<name>A0A139WL31_TRICA</name>
<proteinExistence type="predicted"/>
<evidence type="ECO:0000313" key="2">
    <source>
        <dbReference type="EMBL" id="KYB28606.1"/>
    </source>
</evidence>
<keyword evidence="3" id="KW-1185">Reference proteome</keyword>
<dbReference type="Proteomes" id="UP000007266">
    <property type="component" value="Linkage group 3"/>
</dbReference>
<accession>A0A139WL31</accession>
<dbReference type="AlphaFoldDB" id="A0A139WL31"/>
<evidence type="ECO:0000256" key="1">
    <source>
        <dbReference type="SAM" id="MobiDB-lite"/>
    </source>
</evidence>
<sequence length="52" mass="5590">MLRVNPSMHCHSAGTRSRKHPRRHSNHHDTDPGGCGGSSGMQILGSQLAEIS</sequence>
<evidence type="ECO:0000313" key="3">
    <source>
        <dbReference type="Proteomes" id="UP000007266"/>
    </source>
</evidence>
<protein>
    <submittedName>
        <fullName evidence="2">Uncharacterized protein</fullName>
    </submittedName>
</protein>
<reference evidence="2 3" key="1">
    <citation type="journal article" date="2008" name="Nature">
        <title>The genome of the model beetle and pest Tribolium castaneum.</title>
        <authorList>
            <consortium name="Tribolium Genome Sequencing Consortium"/>
            <person name="Richards S."/>
            <person name="Gibbs R.A."/>
            <person name="Weinstock G.M."/>
            <person name="Brown S.J."/>
            <person name="Denell R."/>
            <person name="Beeman R.W."/>
            <person name="Gibbs R."/>
            <person name="Beeman R.W."/>
            <person name="Brown S.J."/>
            <person name="Bucher G."/>
            <person name="Friedrich M."/>
            <person name="Grimmelikhuijzen C.J."/>
            <person name="Klingler M."/>
            <person name="Lorenzen M."/>
            <person name="Richards S."/>
            <person name="Roth S."/>
            <person name="Schroder R."/>
            <person name="Tautz D."/>
            <person name="Zdobnov E.M."/>
            <person name="Muzny D."/>
            <person name="Gibbs R.A."/>
            <person name="Weinstock G.M."/>
            <person name="Attaway T."/>
            <person name="Bell S."/>
            <person name="Buhay C.J."/>
            <person name="Chandrabose M.N."/>
            <person name="Chavez D."/>
            <person name="Clerk-Blankenburg K.P."/>
            <person name="Cree A."/>
            <person name="Dao M."/>
            <person name="Davis C."/>
            <person name="Chacko J."/>
            <person name="Dinh H."/>
            <person name="Dugan-Rocha S."/>
            <person name="Fowler G."/>
            <person name="Garner T.T."/>
            <person name="Garnes J."/>
            <person name="Gnirke A."/>
            <person name="Hawes A."/>
            <person name="Hernandez J."/>
            <person name="Hines S."/>
            <person name="Holder M."/>
            <person name="Hume J."/>
            <person name="Jhangiani S.N."/>
            <person name="Joshi V."/>
            <person name="Khan Z.M."/>
            <person name="Jackson L."/>
            <person name="Kovar C."/>
            <person name="Kowis A."/>
            <person name="Lee S."/>
            <person name="Lewis L.R."/>
            <person name="Margolis J."/>
            <person name="Morgan M."/>
            <person name="Nazareth L.V."/>
            <person name="Nguyen N."/>
            <person name="Okwuonu G."/>
            <person name="Parker D."/>
            <person name="Richards S."/>
            <person name="Ruiz S.J."/>
            <person name="Santibanez J."/>
            <person name="Savard J."/>
            <person name="Scherer S.E."/>
            <person name="Schneider B."/>
            <person name="Sodergren E."/>
            <person name="Tautz D."/>
            <person name="Vattahil S."/>
            <person name="Villasana D."/>
            <person name="White C.S."/>
            <person name="Wright R."/>
            <person name="Park Y."/>
            <person name="Beeman R.W."/>
            <person name="Lord J."/>
            <person name="Oppert B."/>
            <person name="Lorenzen M."/>
            <person name="Brown S."/>
            <person name="Wang L."/>
            <person name="Savard J."/>
            <person name="Tautz D."/>
            <person name="Richards S."/>
            <person name="Weinstock G."/>
            <person name="Gibbs R.A."/>
            <person name="Liu Y."/>
            <person name="Worley K."/>
            <person name="Weinstock G."/>
            <person name="Elsik C.G."/>
            <person name="Reese J.T."/>
            <person name="Elhaik E."/>
            <person name="Landan G."/>
            <person name="Graur D."/>
            <person name="Arensburger P."/>
            <person name="Atkinson P."/>
            <person name="Beeman R.W."/>
            <person name="Beidler J."/>
            <person name="Brown S.J."/>
            <person name="Demuth J.P."/>
            <person name="Drury D.W."/>
            <person name="Du Y.Z."/>
            <person name="Fujiwara H."/>
            <person name="Lorenzen M."/>
            <person name="Maselli V."/>
            <person name="Osanai M."/>
            <person name="Park Y."/>
            <person name="Robertson H.M."/>
            <person name="Tu Z."/>
            <person name="Wang J.J."/>
            <person name="Wang S."/>
            <person name="Richards S."/>
            <person name="Song H."/>
            <person name="Zhang L."/>
            <person name="Sodergren E."/>
            <person name="Werner D."/>
            <person name="Stanke M."/>
            <person name="Morgenstern B."/>
            <person name="Solovyev V."/>
            <person name="Kosarev P."/>
            <person name="Brown G."/>
            <person name="Chen H.C."/>
            <person name="Ermolaeva O."/>
            <person name="Hlavina W."/>
            <person name="Kapustin Y."/>
            <person name="Kiryutin B."/>
            <person name="Kitts P."/>
            <person name="Maglott D."/>
            <person name="Pruitt K."/>
            <person name="Sapojnikov V."/>
            <person name="Souvorov A."/>
            <person name="Mackey A.J."/>
            <person name="Waterhouse R.M."/>
            <person name="Wyder S."/>
            <person name="Zdobnov E.M."/>
            <person name="Zdobnov E.M."/>
            <person name="Wyder S."/>
            <person name="Kriventseva E.V."/>
            <person name="Kadowaki T."/>
            <person name="Bork P."/>
            <person name="Aranda M."/>
            <person name="Bao R."/>
            <person name="Beermann A."/>
            <person name="Berns N."/>
            <person name="Bolognesi R."/>
            <person name="Bonneton F."/>
            <person name="Bopp D."/>
            <person name="Brown S.J."/>
            <person name="Bucher G."/>
            <person name="Butts T."/>
            <person name="Chaumot A."/>
            <person name="Denell R.E."/>
            <person name="Ferrier D.E."/>
            <person name="Friedrich M."/>
            <person name="Gordon C.M."/>
            <person name="Jindra M."/>
            <person name="Klingler M."/>
            <person name="Lan Q."/>
            <person name="Lattorff H.M."/>
            <person name="Laudet V."/>
            <person name="von Levetsow C."/>
            <person name="Liu Z."/>
            <person name="Lutz R."/>
            <person name="Lynch J.A."/>
            <person name="da Fonseca R.N."/>
            <person name="Posnien N."/>
            <person name="Reuter R."/>
            <person name="Roth S."/>
            <person name="Savard J."/>
            <person name="Schinko J.B."/>
            <person name="Schmitt C."/>
            <person name="Schoppmeier M."/>
            <person name="Schroder R."/>
            <person name="Shippy T.D."/>
            <person name="Simonnet F."/>
            <person name="Marques-Souza H."/>
            <person name="Tautz D."/>
            <person name="Tomoyasu Y."/>
            <person name="Trauner J."/>
            <person name="Van der Zee M."/>
            <person name="Vervoort M."/>
            <person name="Wittkopp N."/>
            <person name="Wimmer E.A."/>
            <person name="Yang X."/>
            <person name="Jones A.K."/>
            <person name="Sattelle D.B."/>
            <person name="Ebert P.R."/>
            <person name="Nelson D."/>
            <person name="Scott J.G."/>
            <person name="Beeman R.W."/>
            <person name="Muthukrishnan S."/>
            <person name="Kramer K.J."/>
            <person name="Arakane Y."/>
            <person name="Beeman R.W."/>
            <person name="Zhu Q."/>
            <person name="Hogenkamp D."/>
            <person name="Dixit R."/>
            <person name="Oppert B."/>
            <person name="Jiang H."/>
            <person name="Zou Z."/>
            <person name="Marshall J."/>
            <person name="Elpidina E."/>
            <person name="Vinokurov K."/>
            <person name="Oppert C."/>
            <person name="Zou Z."/>
            <person name="Evans J."/>
            <person name="Lu Z."/>
            <person name="Zhao P."/>
            <person name="Sumathipala N."/>
            <person name="Altincicek B."/>
            <person name="Vilcinskas A."/>
            <person name="Williams M."/>
            <person name="Hultmark D."/>
            <person name="Hetru C."/>
            <person name="Jiang H."/>
            <person name="Grimmelikhuijzen C.J."/>
            <person name="Hauser F."/>
            <person name="Cazzamali G."/>
            <person name="Williamson M."/>
            <person name="Park Y."/>
            <person name="Li B."/>
            <person name="Tanaka Y."/>
            <person name="Predel R."/>
            <person name="Neupert S."/>
            <person name="Schachtner J."/>
            <person name="Verleyen P."/>
            <person name="Raible F."/>
            <person name="Bork P."/>
            <person name="Friedrich M."/>
            <person name="Walden K.K."/>
            <person name="Robertson H.M."/>
            <person name="Angeli S."/>
            <person name="Foret S."/>
            <person name="Bucher G."/>
            <person name="Schuetz S."/>
            <person name="Maleszka R."/>
            <person name="Wimmer E.A."/>
            <person name="Beeman R.W."/>
            <person name="Lorenzen M."/>
            <person name="Tomoyasu Y."/>
            <person name="Miller S.C."/>
            <person name="Grossmann D."/>
            <person name="Bucher G."/>
        </authorList>
    </citation>
    <scope>NUCLEOTIDE SEQUENCE [LARGE SCALE GENOMIC DNA]</scope>
    <source>
        <strain evidence="2 3">Georgia GA2</strain>
    </source>
</reference>
<organism evidence="2 3">
    <name type="scientific">Tribolium castaneum</name>
    <name type="common">Red flour beetle</name>
    <dbReference type="NCBI Taxonomy" id="7070"/>
    <lineage>
        <taxon>Eukaryota</taxon>
        <taxon>Metazoa</taxon>
        <taxon>Ecdysozoa</taxon>
        <taxon>Arthropoda</taxon>
        <taxon>Hexapoda</taxon>
        <taxon>Insecta</taxon>
        <taxon>Pterygota</taxon>
        <taxon>Neoptera</taxon>
        <taxon>Endopterygota</taxon>
        <taxon>Coleoptera</taxon>
        <taxon>Polyphaga</taxon>
        <taxon>Cucujiformia</taxon>
        <taxon>Tenebrionidae</taxon>
        <taxon>Tenebrionidae incertae sedis</taxon>
        <taxon>Tribolium</taxon>
    </lineage>
</organism>
<dbReference type="InParanoid" id="A0A139WL31"/>
<feature type="region of interest" description="Disordered" evidence="1">
    <location>
        <begin position="1"/>
        <end position="52"/>
    </location>
</feature>
<dbReference type="EMBL" id="KQ971322">
    <property type="protein sequence ID" value="KYB28606.1"/>
    <property type="molecule type" value="Genomic_DNA"/>
</dbReference>
<gene>
    <name evidence="2" type="primary">AUGUSTUS-3.0.2_31045</name>
    <name evidence="2" type="ORF">TcasGA2_TC031045</name>
</gene>
<feature type="compositionally biased region" description="Basic residues" evidence="1">
    <location>
        <begin position="16"/>
        <end position="26"/>
    </location>
</feature>